<evidence type="ECO:0000313" key="1">
    <source>
        <dbReference type="EMBL" id="MCE3215874.1"/>
    </source>
</evidence>
<organism evidence="1 2">
    <name type="scientific">Datura stramonium</name>
    <name type="common">Jimsonweed</name>
    <name type="synonym">Common thornapple</name>
    <dbReference type="NCBI Taxonomy" id="4076"/>
    <lineage>
        <taxon>Eukaryota</taxon>
        <taxon>Viridiplantae</taxon>
        <taxon>Streptophyta</taxon>
        <taxon>Embryophyta</taxon>
        <taxon>Tracheophyta</taxon>
        <taxon>Spermatophyta</taxon>
        <taxon>Magnoliopsida</taxon>
        <taxon>eudicotyledons</taxon>
        <taxon>Gunneridae</taxon>
        <taxon>Pentapetalae</taxon>
        <taxon>asterids</taxon>
        <taxon>lamiids</taxon>
        <taxon>Solanales</taxon>
        <taxon>Solanaceae</taxon>
        <taxon>Solanoideae</taxon>
        <taxon>Datureae</taxon>
        <taxon>Datura</taxon>
    </lineage>
</organism>
<accession>A0ABS8WW75</accession>
<dbReference type="Proteomes" id="UP000823775">
    <property type="component" value="Unassembled WGS sequence"/>
</dbReference>
<evidence type="ECO:0000313" key="2">
    <source>
        <dbReference type="Proteomes" id="UP000823775"/>
    </source>
</evidence>
<proteinExistence type="predicted"/>
<keyword evidence="2" id="KW-1185">Reference proteome</keyword>
<sequence>NSTPLKIWDNRCGEWAPIIRPPGSRYPGIHSWKDFIKLVFMDDILLLENTIILPSPFLPNRTPCVAVGVHTDAWPAVGECGEQMIVQMK</sequence>
<feature type="non-terminal residue" evidence="1">
    <location>
        <position position="89"/>
    </location>
</feature>
<feature type="non-terminal residue" evidence="1">
    <location>
        <position position="1"/>
    </location>
</feature>
<protein>
    <submittedName>
        <fullName evidence="1">Uncharacterized protein</fullName>
    </submittedName>
</protein>
<dbReference type="EMBL" id="JACEIK010011790">
    <property type="protein sequence ID" value="MCE3215874.1"/>
    <property type="molecule type" value="Genomic_DNA"/>
</dbReference>
<name>A0ABS8WW75_DATST</name>
<comment type="caution">
    <text evidence="1">The sequence shown here is derived from an EMBL/GenBank/DDBJ whole genome shotgun (WGS) entry which is preliminary data.</text>
</comment>
<reference evidence="1 2" key="1">
    <citation type="journal article" date="2021" name="BMC Genomics">
        <title>Datura genome reveals duplications of psychoactive alkaloid biosynthetic genes and high mutation rate following tissue culture.</title>
        <authorList>
            <person name="Rajewski A."/>
            <person name="Carter-House D."/>
            <person name="Stajich J."/>
            <person name="Litt A."/>
        </authorList>
    </citation>
    <scope>NUCLEOTIDE SEQUENCE [LARGE SCALE GENOMIC DNA]</scope>
    <source>
        <strain evidence="1">AR-01</strain>
    </source>
</reference>
<gene>
    <name evidence="1" type="ORF">HAX54_003921</name>
</gene>